<dbReference type="InterPro" id="IPR017871">
    <property type="entry name" value="ABC_transporter-like_CS"/>
</dbReference>
<dbReference type="InterPro" id="IPR003593">
    <property type="entry name" value="AAA+_ATPase"/>
</dbReference>
<organism evidence="10 13">
    <name type="scientific">Acetobacterium wieringae</name>
    <dbReference type="NCBI Taxonomy" id="52694"/>
    <lineage>
        <taxon>Bacteria</taxon>
        <taxon>Bacillati</taxon>
        <taxon>Bacillota</taxon>
        <taxon>Clostridia</taxon>
        <taxon>Eubacteriales</taxon>
        <taxon>Eubacteriaceae</taxon>
        <taxon>Acetobacterium</taxon>
    </lineage>
</organism>
<dbReference type="Proteomes" id="UP000322619">
    <property type="component" value="Unassembled WGS sequence"/>
</dbReference>
<evidence type="ECO:0000313" key="14">
    <source>
        <dbReference type="Proteomes" id="UP000322619"/>
    </source>
</evidence>
<keyword evidence="4" id="KW-1003">Cell membrane</keyword>
<keyword evidence="7" id="KW-0029">Amino-acid transport</keyword>
<evidence type="ECO:0000313" key="12">
    <source>
        <dbReference type="EMBL" id="UYO64551.1"/>
    </source>
</evidence>
<reference evidence="11 14" key="2">
    <citation type="submission" date="2019-08" db="EMBL/GenBank/DDBJ databases">
        <title>Isolation and enrichment of carboxydotrophic bacteria from anaerobic sludge for the production of bio-based chemicals from syngas.</title>
        <authorList>
            <person name="Antares A.L."/>
            <person name="Moreira J."/>
            <person name="Diender M."/>
            <person name="Parshina S.N."/>
            <person name="Stams A.J.M."/>
            <person name="Alves M."/>
            <person name="Alves J.I."/>
            <person name="Sousa D.Z."/>
        </authorList>
    </citation>
    <scope>NUCLEOTIDE SEQUENCE [LARGE SCALE GENOMIC DNA]</scope>
    <source>
        <strain evidence="11 14">JM</strain>
    </source>
</reference>
<sequence>MIKLQDVNKYFGEHHVLKDINLEVAEGEKLVIIGPSGSGKSTTVRCMNFLEAPTSGHVFIDGEELTQKNKIQLVRQTSAMVFQSFNLYPHKTVLENLTLAPIKLQKLSKEEAIKKARKYLAIVGLSEKENAYPATLSGGQQQRVAIARALATEKKIILFDEPTSALDPETVQEVLDVMIKLSKENITMVVVTHEMGFARVVADRVIFMDDGRIVEEGKPEHFFENPTEERTKLFLSKILR</sequence>
<dbReference type="RefSeq" id="WP_070371396.1">
    <property type="nucleotide sequence ID" value="NZ_CABIIK010000015.1"/>
</dbReference>
<keyword evidence="6 10" id="KW-0067">ATP-binding</keyword>
<dbReference type="InterPro" id="IPR030679">
    <property type="entry name" value="ABC_ATPase_HisP-typ"/>
</dbReference>
<comment type="similarity">
    <text evidence="2">Belongs to the ABC transporter superfamily.</text>
</comment>
<dbReference type="InterPro" id="IPR003439">
    <property type="entry name" value="ABC_transporter-like_ATP-bd"/>
</dbReference>
<accession>A0A1F2PG94</accession>
<keyword evidence="15" id="KW-1185">Reference proteome</keyword>
<dbReference type="PANTHER" id="PTHR43166">
    <property type="entry name" value="AMINO ACID IMPORT ATP-BINDING PROTEIN"/>
    <property type="match status" value="1"/>
</dbReference>
<dbReference type="Proteomes" id="UP001163550">
    <property type="component" value="Chromosome"/>
</dbReference>
<dbReference type="GO" id="GO:0005524">
    <property type="term" value="F:ATP binding"/>
    <property type="evidence" value="ECO:0007669"/>
    <property type="project" value="UniProtKB-KW"/>
</dbReference>
<proteinExistence type="inferred from homology"/>
<evidence type="ECO:0000313" key="10">
    <source>
        <dbReference type="EMBL" id="OFV70318.1"/>
    </source>
</evidence>
<evidence type="ECO:0000256" key="2">
    <source>
        <dbReference type="ARBA" id="ARBA00005417"/>
    </source>
</evidence>
<name>A0A1F2PG94_9FIRM</name>
<protein>
    <submittedName>
        <fullName evidence="11">Amino acid ABC transporter ATP-binding protein</fullName>
    </submittedName>
    <submittedName>
        <fullName evidence="10">Glutamine transport ATP-binding protein GlnQ</fullName>
    </submittedName>
</protein>
<dbReference type="PIRSF" id="PIRSF039085">
    <property type="entry name" value="ABC_ATPase_HisP"/>
    <property type="match status" value="1"/>
</dbReference>
<dbReference type="EMBL" id="LKEU01000031">
    <property type="protein sequence ID" value="OFV70318.1"/>
    <property type="molecule type" value="Genomic_DNA"/>
</dbReference>
<keyword evidence="3" id="KW-0813">Transport</keyword>
<dbReference type="PANTHER" id="PTHR43166:SF9">
    <property type="entry name" value="GLUTAMATE_ASPARTATE IMPORT ATP-BINDING PROTEIN GLTL"/>
    <property type="match status" value="1"/>
</dbReference>
<evidence type="ECO:0000256" key="3">
    <source>
        <dbReference type="ARBA" id="ARBA00022448"/>
    </source>
</evidence>
<evidence type="ECO:0000256" key="1">
    <source>
        <dbReference type="ARBA" id="ARBA00004202"/>
    </source>
</evidence>
<reference evidence="12" key="3">
    <citation type="submission" date="2021-11" db="EMBL/GenBank/DDBJ databases">
        <title>Isoprene-degrading acetogen.</title>
        <authorList>
            <person name="Yang Y."/>
            <person name="Jin H."/>
            <person name="Yan J."/>
        </authorList>
    </citation>
    <scope>NUCLEOTIDE SEQUENCE</scope>
    <source>
        <strain evidence="12">Berkeley</strain>
    </source>
</reference>
<evidence type="ECO:0000256" key="5">
    <source>
        <dbReference type="ARBA" id="ARBA00022741"/>
    </source>
</evidence>
<keyword evidence="5" id="KW-0547">Nucleotide-binding</keyword>
<dbReference type="PROSITE" id="PS00211">
    <property type="entry name" value="ABC_TRANSPORTER_1"/>
    <property type="match status" value="1"/>
</dbReference>
<dbReference type="EMBL" id="CP087994">
    <property type="protein sequence ID" value="UYO64551.1"/>
    <property type="molecule type" value="Genomic_DNA"/>
</dbReference>
<gene>
    <name evidence="10" type="primary">glnQ_4</name>
    <name evidence="10" type="ORF">ACWI_20990</name>
    <name evidence="11" type="ORF">FXB42_05390</name>
    <name evidence="12" type="ORF">LNN31_09045</name>
</gene>
<dbReference type="AlphaFoldDB" id="A0A1F2PG94"/>
<dbReference type="PROSITE" id="PS50893">
    <property type="entry name" value="ABC_TRANSPORTER_2"/>
    <property type="match status" value="1"/>
</dbReference>
<feature type="domain" description="ABC transporter" evidence="9">
    <location>
        <begin position="2"/>
        <end position="235"/>
    </location>
</feature>
<dbReference type="GO" id="GO:0016887">
    <property type="term" value="F:ATP hydrolysis activity"/>
    <property type="evidence" value="ECO:0007669"/>
    <property type="project" value="InterPro"/>
</dbReference>
<reference evidence="10 13" key="1">
    <citation type="submission" date="2015-09" db="EMBL/GenBank/DDBJ databases">
        <title>Genome sequence of Acetobacterium wieringae DSM 1911.</title>
        <authorList>
            <person name="Poehlein A."/>
            <person name="Bengelsdorf F.R."/>
            <person name="Schiel-Bengelsdorf B."/>
            <person name="Duerre P."/>
            <person name="Daniel R."/>
        </authorList>
    </citation>
    <scope>NUCLEOTIDE SEQUENCE [LARGE SCALE GENOMIC DNA]</scope>
    <source>
        <strain evidence="10 13">DSM 1911</strain>
    </source>
</reference>
<evidence type="ECO:0000256" key="4">
    <source>
        <dbReference type="ARBA" id="ARBA00022475"/>
    </source>
</evidence>
<evidence type="ECO:0000256" key="7">
    <source>
        <dbReference type="ARBA" id="ARBA00022970"/>
    </source>
</evidence>
<dbReference type="STRING" id="52694.ACWI_20990"/>
<comment type="subcellular location">
    <subcellularLocation>
        <location evidence="1">Cell membrane</location>
        <topology evidence="1">Peripheral membrane protein</topology>
    </subcellularLocation>
</comment>
<dbReference type="InterPro" id="IPR027417">
    <property type="entry name" value="P-loop_NTPase"/>
</dbReference>
<dbReference type="OrthoDB" id="9804199at2"/>
<dbReference type="Gene3D" id="3.40.50.300">
    <property type="entry name" value="P-loop containing nucleotide triphosphate hydrolases"/>
    <property type="match status" value="1"/>
</dbReference>
<evidence type="ECO:0000313" key="13">
    <source>
        <dbReference type="Proteomes" id="UP000176244"/>
    </source>
</evidence>
<dbReference type="EMBL" id="VSLA01000007">
    <property type="protein sequence ID" value="TYC87096.1"/>
    <property type="molecule type" value="Genomic_DNA"/>
</dbReference>
<dbReference type="Proteomes" id="UP000176244">
    <property type="component" value="Unassembled WGS sequence"/>
</dbReference>
<evidence type="ECO:0000256" key="8">
    <source>
        <dbReference type="ARBA" id="ARBA00023136"/>
    </source>
</evidence>
<evidence type="ECO:0000259" key="9">
    <source>
        <dbReference type="PROSITE" id="PS50893"/>
    </source>
</evidence>
<keyword evidence="8" id="KW-0472">Membrane</keyword>
<dbReference type="SMART" id="SM00382">
    <property type="entry name" value="AAA"/>
    <property type="match status" value="1"/>
</dbReference>
<evidence type="ECO:0000256" key="6">
    <source>
        <dbReference type="ARBA" id="ARBA00022840"/>
    </source>
</evidence>
<dbReference type="SUPFAM" id="SSF52540">
    <property type="entry name" value="P-loop containing nucleoside triphosphate hydrolases"/>
    <property type="match status" value="1"/>
</dbReference>
<dbReference type="Pfam" id="PF00005">
    <property type="entry name" value="ABC_tran"/>
    <property type="match status" value="1"/>
</dbReference>
<dbReference type="GO" id="GO:0015424">
    <property type="term" value="F:ABC-type amino acid transporter activity"/>
    <property type="evidence" value="ECO:0007669"/>
    <property type="project" value="InterPro"/>
</dbReference>
<evidence type="ECO:0000313" key="15">
    <source>
        <dbReference type="Proteomes" id="UP001163550"/>
    </source>
</evidence>
<evidence type="ECO:0000313" key="11">
    <source>
        <dbReference type="EMBL" id="TYC87096.1"/>
    </source>
</evidence>
<dbReference type="CDD" id="cd03262">
    <property type="entry name" value="ABC_HisP_GlnQ"/>
    <property type="match status" value="1"/>
</dbReference>
<dbReference type="FunFam" id="3.40.50.300:FF:000020">
    <property type="entry name" value="Amino acid ABC transporter ATP-binding component"/>
    <property type="match status" value="1"/>
</dbReference>
<dbReference type="InterPro" id="IPR050086">
    <property type="entry name" value="MetN_ABC_transporter-like"/>
</dbReference>
<dbReference type="GO" id="GO:0005886">
    <property type="term" value="C:plasma membrane"/>
    <property type="evidence" value="ECO:0007669"/>
    <property type="project" value="UniProtKB-SubCell"/>
</dbReference>